<comment type="caution">
    <text evidence="1">The sequence shown here is derived from an EMBL/GenBank/DDBJ whole genome shotgun (WGS) entry which is preliminary data.</text>
</comment>
<dbReference type="EMBL" id="VIEB01000278">
    <property type="protein sequence ID" value="TQD97188.1"/>
    <property type="molecule type" value="Genomic_DNA"/>
</dbReference>
<name>A0A540MEL3_MALBA</name>
<sequence length="101" mass="11215">MLAKFPSEQTSQITTRKFGDFSYCDRPADGNVDAPLKRCEISEEDHPLSLGINEKHSSATCKLNPAIRYVQGMNEVLAPINYVLSTDTNEQNTVRESPGNI</sequence>
<gene>
    <name evidence="1" type="ORF">C1H46_017277</name>
</gene>
<evidence type="ECO:0008006" key="3">
    <source>
        <dbReference type="Google" id="ProtNLM"/>
    </source>
</evidence>
<dbReference type="SUPFAM" id="SSF47923">
    <property type="entry name" value="Ypt/Rab-GAP domain of gyp1p"/>
    <property type="match status" value="1"/>
</dbReference>
<reference evidence="1 2" key="1">
    <citation type="journal article" date="2019" name="G3 (Bethesda)">
        <title>Sequencing of a Wild Apple (Malus baccata) Genome Unravels the Differences Between Cultivated and Wild Apple Species Regarding Disease Resistance and Cold Tolerance.</title>
        <authorList>
            <person name="Chen X."/>
        </authorList>
    </citation>
    <scope>NUCLEOTIDE SEQUENCE [LARGE SCALE GENOMIC DNA]</scope>
    <source>
        <strain evidence="2">cv. Shandingzi</strain>
        <tissue evidence="1">Leaves</tissue>
    </source>
</reference>
<protein>
    <recommendedName>
        <fullName evidence="3">Rab-GAP TBC domain-containing protein</fullName>
    </recommendedName>
</protein>
<dbReference type="InterPro" id="IPR035969">
    <property type="entry name" value="Rab-GAP_TBC_sf"/>
</dbReference>
<evidence type="ECO:0000313" key="1">
    <source>
        <dbReference type="EMBL" id="TQD97188.1"/>
    </source>
</evidence>
<dbReference type="Proteomes" id="UP000315295">
    <property type="component" value="Unassembled WGS sequence"/>
</dbReference>
<accession>A0A540MEL3</accession>
<dbReference type="STRING" id="106549.A0A540MEL3"/>
<organism evidence="1 2">
    <name type="scientific">Malus baccata</name>
    <name type="common">Siberian crab apple</name>
    <name type="synonym">Pyrus baccata</name>
    <dbReference type="NCBI Taxonomy" id="106549"/>
    <lineage>
        <taxon>Eukaryota</taxon>
        <taxon>Viridiplantae</taxon>
        <taxon>Streptophyta</taxon>
        <taxon>Embryophyta</taxon>
        <taxon>Tracheophyta</taxon>
        <taxon>Spermatophyta</taxon>
        <taxon>Magnoliopsida</taxon>
        <taxon>eudicotyledons</taxon>
        <taxon>Gunneridae</taxon>
        <taxon>Pentapetalae</taxon>
        <taxon>rosids</taxon>
        <taxon>fabids</taxon>
        <taxon>Rosales</taxon>
        <taxon>Rosaceae</taxon>
        <taxon>Amygdaloideae</taxon>
        <taxon>Maleae</taxon>
        <taxon>Malus</taxon>
    </lineage>
</organism>
<evidence type="ECO:0000313" key="2">
    <source>
        <dbReference type="Proteomes" id="UP000315295"/>
    </source>
</evidence>
<proteinExistence type="predicted"/>
<dbReference type="AlphaFoldDB" id="A0A540MEL3"/>
<keyword evidence="2" id="KW-1185">Reference proteome</keyword>